<evidence type="ECO:0000313" key="2">
    <source>
        <dbReference type="EMBL" id="JAT68130.1"/>
    </source>
</evidence>
<sequence>MSTPLPSFPLHTRSPRAWRSKSAATSTSSFSFSSGASGDWNWAAGGGRTSSATTPSSFPTTVGFDAQQQALPALKVGSHHKVATSSLQSNGSPGYGEADGFFPRVAANASETAALGKQPASSGPDKWWAGSAESQMAWQPHLRIARRAPLPSPLASRGDVEEPPVVRRSLTLSEVMASSSTAGTSPPVQAEDQPQPRTKVVVLRPL</sequence>
<dbReference type="AlphaFoldDB" id="A0A1D1ZMB9"/>
<evidence type="ECO:0000256" key="1">
    <source>
        <dbReference type="SAM" id="MobiDB-lite"/>
    </source>
</evidence>
<protein>
    <submittedName>
        <fullName evidence="2">Uncharacterized protein</fullName>
    </submittedName>
</protein>
<organism evidence="2">
    <name type="scientific">Auxenochlorella protothecoides</name>
    <name type="common">Green microalga</name>
    <name type="synonym">Chlorella protothecoides</name>
    <dbReference type="NCBI Taxonomy" id="3075"/>
    <lineage>
        <taxon>Eukaryota</taxon>
        <taxon>Viridiplantae</taxon>
        <taxon>Chlorophyta</taxon>
        <taxon>core chlorophytes</taxon>
        <taxon>Trebouxiophyceae</taxon>
        <taxon>Chlorellales</taxon>
        <taxon>Chlorellaceae</taxon>
        <taxon>Auxenochlorella</taxon>
    </lineage>
</organism>
<accession>A0A1D1ZMB9</accession>
<gene>
    <name evidence="2" type="ORF">g.2620</name>
</gene>
<feature type="region of interest" description="Disordered" evidence="1">
    <location>
        <begin position="1"/>
        <end position="61"/>
    </location>
</feature>
<proteinExistence type="predicted"/>
<dbReference type="EMBL" id="GDKF01010492">
    <property type="protein sequence ID" value="JAT68130.1"/>
    <property type="molecule type" value="Transcribed_RNA"/>
</dbReference>
<feature type="compositionally biased region" description="Low complexity" evidence="1">
    <location>
        <begin position="22"/>
        <end position="38"/>
    </location>
</feature>
<feature type="compositionally biased region" description="Polar residues" evidence="1">
    <location>
        <begin position="170"/>
        <end position="187"/>
    </location>
</feature>
<feature type="region of interest" description="Disordered" evidence="1">
    <location>
        <begin position="149"/>
        <end position="206"/>
    </location>
</feature>
<reference evidence="2" key="1">
    <citation type="submission" date="2015-08" db="EMBL/GenBank/DDBJ databases">
        <authorList>
            <person name="Babu N.S."/>
            <person name="Beckwith C.J."/>
            <person name="Beseler K.G."/>
            <person name="Brison A."/>
            <person name="Carone J.V."/>
            <person name="Caskin T.P."/>
            <person name="Diamond M."/>
            <person name="Durham M.E."/>
            <person name="Foxe J.M."/>
            <person name="Go M."/>
            <person name="Henderson B.A."/>
            <person name="Jones I.B."/>
            <person name="McGettigan J.A."/>
            <person name="Micheletti S.J."/>
            <person name="Nasrallah M.E."/>
            <person name="Ortiz D."/>
            <person name="Piller C.R."/>
            <person name="Privatt S.R."/>
            <person name="Schneider S.L."/>
            <person name="Sharp S."/>
            <person name="Smith T.C."/>
            <person name="Stanton J.D."/>
            <person name="Ullery H.E."/>
            <person name="Wilson R.J."/>
            <person name="Serrano M.G."/>
            <person name="Buck G."/>
            <person name="Lee V."/>
            <person name="Wang Y."/>
            <person name="Carvalho R."/>
            <person name="Voegtly L."/>
            <person name="Shi R."/>
            <person name="Duckworth R."/>
            <person name="Johnson A."/>
            <person name="Loviza R."/>
            <person name="Walstead R."/>
            <person name="Shah Z."/>
            <person name="Kiflezghi M."/>
            <person name="Wade K."/>
            <person name="Ball S.L."/>
            <person name="Bradley K.W."/>
            <person name="Asai D.J."/>
            <person name="Bowman C.A."/>
            <person name="Russell D.A."/>
            <person name="Pope W.H."/>
            <person name="Jacobs-Sera D."/>
            <person name="Hendrix R.W."/>
            <person name="Hatfull G.F."/>
        </authorList>
    </citation>
    <scope>NUCLEOTIDE SEQUENCE</scope>
</reference>
<name>A0A1D1ZMB9_AUXPR</name>
<feature type="compositionally biased region" description="Low complexity" evidence="1">
    <location>
        <begin position="49"/>
        <end position="61"/>
    </location>
</feature>